<keyword evidence="6" id="KW-0408">Iron</keyword>
<feature type="domain" description="HhH-GPD" evidence="11">
    <location>
        <begin position="63"/>
        <end position="225"/>
    </location>
</feature>
<evidence type="ECO:0000313" key="12">
    <source>
        <dbReference type="EMBL" id="SFM20222.1"/>
    </source>
</evidence>
<evidence type="ECO:0000256" key="8">
    <source>
        <dbReference type="ARBA" id="ARBA00023204"/>
    </source>
</evidence>
<dbReference type="SMART" id="SM00478">
    <property type="entry name" value="ENDO3c"/>
    <property type="match status" value="1"/>
</dbReference>
<keyword evidence="7" id="KW-0411">Iron-sulfur</keyword>
<dbReference type="InterPro" id="IPR003265">
    <property type="entry name" value="HhH-GPD_domain"/>
</dbReference>
<dbReference type="GO" id="GO:0140097">
    <property type="term" value="F:catalytic activity, acting on DNA"/>
    <property type="evidence" value="ECO:0007669"/>
    <property type="project" value="UniProtKB-ARBA"/>
</dbReference>
<dbReference type="GO" id="GO:0016798">
    <property type="term" value="F:hydrolase activity, acting on glycosyl bonds"/>
    <property type="evidence" value="ECO:0007669"/>
    <property type="project" value="UniProtKB-KW"/>
</dbReference>
<protein>
    <submittedName>
        <fullName evidence="12">Endonuclease-3</fullName>
    </submittedName>
</protein>
<reference evidence="13" key="1">
    <citation type="submission" date="2016-10" db="EMBL/GenBank/DDBJ databases">
        <authorList>
            <person name="Varghese N."/>
            <person name="Submissions S."/>
        </authorList>
    </citation>
    <scope>NUCLEOTIDE SEQUENCE [LARGE SCALE GENOMIC DNA]</scope>
    <source>
        <strain evidence="13">BL36</strain>
    </source>
</reference>
<accession>A0A1I4NXH7</accession>
<evidence type="ECO:0000256" key="2">
    <source>
        <dbReference type="ARBA" id="ARBA00008343"/>
    </source>
</evidence>
<dbReference type="PANTHER" id="PTHR47203:SF1">
    <property type="entry name" value="HYPOTHETICAL BASE EXCISION DNA REPAIR PROTEIN (EUROFUNG)"/>
    <property type="match status" value="1"/>
</dbReference>
<name>A0A1I4NXH7_9HYPH</name>
<dbReference type="InterPro" id="IPR023170">
    <property type="entry name" value="HhH_base_excis_C"/>
</dbReference>
<dbReference type="SUPFAM" id="SSF48150">
    <property type="entry name" value="DNA-glycosylase"/>
    <property type="match status" value="1"/>
</dbReference>
<keyword evidence="4" id="KW-0227">DNA damage</keyword>
<evidence type="ECO:0000256" key="5">
    <source>
        <dbReference type="ARBA" id="ARBA00022801"/>
    </source>
</evidence>
<evidence type="ECO:0000256" key="7">
    <source>
        <dbReference type="ARBA" id="ARBA00023014"/>
    </source>
</evidence>
<feature type="region of interest" description="Disordered" evidence="10">
    <location>
        <begin position="1"/>
        <end position="23"/>
    </location>
</feature>
<evidence type="ECO:0000256" key="3">
    <source>
        <dbReference type="ARBA" id="ARBA00022723"/>
    </source>
</evidence>
<evidence type="ECO:0000259" key="11">
    <source>
        <dbReference type="SMART" id="SM00478"/>
    </source>
</evidence>
<dbReference type="OrthoDB" id="9800977at2"/>
<dbReference type="InterPro" id="IPR003651">
    <property type="entry name" value="Endonuclease3_FeS-loop_motif"/>
</dbReference>
<sequence>MPTSLFPTTSAPPSRRKAAPSPSDPAFADKALAIHARLCPVYGCPIPYFHSLDPVSELVSSLLSHRTRNAESGRAFKTLRARFPDWESVIDAEVPEIQAEIAGVTWPELKAPRIREVLIAVRDRCGSLDLAFLGDMDVAAARAWLEAIPGIGPKTSAAVLSFSTLRMPALPVDSHHHRVAQRLGLIGPRIDVGPSHAILRAQLPADWSAQDLYDNHEILMLHGQQVCHHRRPACGRCVLVDLCPSAAAGAREP</sequence>
<dbReference type="AlphaFoldDB" id="A0A1I4NXH7"/>
<dbReference type="Pfam" id="PF00730">
    <property type="entry name" value="HhH-GPD"/>
    <property type="match status" value="1"/>
</dbReference>
<comment type="similarity">
    <text evidence="2">Belongs to the Nth/MutY family.</text>
</comment>
<keyword evidence="9" id="KW-0326">Glycosidase</keyword>
<dbReference type="PROSITE" id="PS00764">
    <property type="entry name" value="ENDONUCLEASE_III_1"/>
    <property type="match status" value="1"/>
</dbReference>
<proteinExistence type="inferred from homology"/>
<dbReference type="RefSeq" id="WP_092043452.1">
    <property type="nucleotide sequence ID" value="NZ_FOTK01000022.1"/>
</dbReference>
<dbReference type="GO" id="GO:0051539">
    <property type="term" value="F:4 iron, 4 sulfur cluster binding"/>
    <property type="evidence" value="ECO:0007669"/>
    <property type="project" value="InterPro"/>
</dbReference>
<dbReference type="EMBL" id="FOTK01000022">
    <property type="protein sequence ID" value="SFM20222.1"/>
    <property type="molecule type" value="Genomic_DNA"/>
</dbReference>
<organism evidence="12 13">
    <name type="scientific">Methylobacterium pseudosasicola</name>
    <dbReference type="NCBI Taxonomy" id="582667"/>
    <lineage>
        <taxon>Bacteria</taxon>
        <taxon>Pseudomonadati</taxon>
        <taxon>Pseudomonadota</taxon>
        <taxon>Alphaproteobacteria</taxon>
        <taxon>Hyphomicrobiales</taxon>
        <taxon>Methylobacteriaceae</taxon>
        <taxon>Methylobacterium</taxon>
    </lineage>
</organism>
<dbReference type="GO" id="GO:0006284">
    <property type="term" value="P:base-excision repair"/>
    <property type="evidence" value="ECO:0007669"/>
    <property type="project" value="InterPro"/>
</dbReference>
<dbReference type="Proteomes" id="UP000199048">
    <property type="component" value="Unassembled WGS sequence"/>
</dbReference>
<keyword evidence="3" id="KW-0479">Metal-binding</keyword>
<dbReference type="GO" id="GO:0046872">
    <property type="term" value="F:metal ion binding"/>
    <property type="evidence" value="ECO:0007669"/>
    <property type="project" value="UniProtKB-KW"/>
</dbReference>
<dbReference type="InterPro" id="IPR004035">
    <property type="entry name" value="Endouclease-III_FeS-bd_BS"/>
</dbReference>
<evidence type="ECO:0000313" key="13">
    <source>
        <dbReference type="Proteomes" id="UP000199048"/>
    </source>
</evidence>
<gene>
    <name evidence="12" type="ORF">SAMN05192568_102278</name>
</gene>
<dbReference type="Gene3D" id="1.10.340.30">
    <property type="entry name" value="Hypothetical protein, domain 2"/>
    <property type="match status" value="1"/>
</dbReference>
<keyword evidence="5" id="KW-0378">Hydrolase</keyword>
<dbReference type="Gene3D" id="1.10.1670.10">
    <property type="entry name" value="Helix-hairpin-Helix base-excision DNA repair enzymes (C-terminal)"/>
    <property type="match status" value="1"/>
</dbReference>
<keyword evidence="8" id="KW-0234">DNA repair</keyword>
<dbReference type="InterPro" id="IPR011257">
    <property type="entry name" value="DNA_glycosylase"/>
</dbReference>
<keyword evidence="12" id="KW-0255">Endonuclease</keyword>
<dbReference type="STRING" id="582667.SAMN05192568_102278"/>
<evidence type="ECO:0000256" key="1">
    <source>
        <dbReference type="ARBA" id="ARBA00001966"/>
    </source>
</evidence>
<evidence type="ECO:0000256" key="10">
    <source>
        <dbReference type="SAM" id="MobiDB-lite"/>
    </source>
</evidence>
<dbReference type="SMART" id="SM00525">
    <property type="entry name" value="FES"/>
    <property type="match status" value="1"/>
</dbReference>
<evidence type="ECO:0000256" key="4">
    <source>
        <dbReference type="ARBA" id="ARBA00022763"/>
    </source>
</evidence>
<dbReference type="GO" id="GO:0004519">
    <property type="term" value="F:endonuclease activity"/>
    <property type="evidence" value="ECO:0007669"/>
    <property type="project" value="UniProtKB-KW"/>
</dbReference>
<evidence type="ECO:0000256" key="6">
    <source>
        <dbReference type="ARBA" id="ARBA00023004"/>
    </source>
</evidence>
<dbReference type="CDD" id="cd00056">
    <property type="entry name" value="ENDO3c"/>
    <property type="match status" value="1"/>
</dbReference>
<evidence type="ECO:0000256" key="9">
    <source>
        <dbReference type="ARBA" id="ARBA00023295"/>
    </source>
</evidence>
<keyword evidence="12" id="KW-0540">Nuclease</keyword>
<comment type="cofactor">
    <cofactor evidence="1">
        <name>[4Fe-4S] cluster</name>
        <dbReference type="ChEBI" id="CHEBI:49883"/>
    </cofactor>
</comment>
<dbReference type="PANTHER" id="PTHR47203">
    <property type="match status" value="1"/>
</dbReference>
<keyword evidence="13" id="KW-1185">Reference proteome</keyword>